<sequence length="102" mass="11794">MDKVIDFNSKLPKNTTIAVLDKADNQLRAFLSTETTETRYSFTQKRDKMKLVTVQDAEEIIQDLCSSFEDTGIRTFNEDTQLWSITPMSEIEFVSALVEYEE</sequence>
<evidence type="ECO:0000313" key="3">
    <source>
        <dbReference type="Proteomes" id="UP000013750"/>
    </source>
</evidence>
<accession>R2X9U0</accession>
<comment type="caution">
    <text evidence="1">The sequence shown here is derived from an EMBL/GenBank/DDBJ whole genome shotgun (WGS) entry which is preliminary data.</text>
</comment>
<dbReference type="EMBL" id="AJDQ01000032">
    <property type="protein sequence ID" value="EOI51579.1"/>
    <property type="molecule type" value="Genomic_DNA"/>
</dbReference>
<dbReference type="AlphaFoldDB" id="R2X9U0"/>
<keyword evidence="4" id="KW-1185">Reference proteome</keyword>
<organism evidence="1 3">
    <name type="scientific">Enterococcus gilvus ATCC BAA-350</name>
    <dbReference type="NCBI Taxonomy" id="1158614"/>
    <lineage>
        <taxon>Bacteria</taxon>
        <taxon>Bacillati</taxon>
        <taxon>Bacillota</taxon>
        <taxon>Bacilli</taxon>
        <taxon>Lactobacillales</taxon>
        <taxon>Enterococcaceae</taxon>
        <taxon>Enterococcus</taxon>
    </lineage>
</organism>
<evidence type="ECO:0000313" key="2">
    <source>
        <dbReference type="EMBL" id="EOW78402.1"/>
    </source>
</evidence>
<proteinExistence type="predicted"/>
<reference evidence="2 4" key="2">
    <citation type="submission" date="2013-03" db="EMBL/GenBank/DDBJ databases">
        <title>The Genome Sequence of Enterococcus gilvus ATCC BAA-350 (PacBio/Illumina hybrid assembly).</title>
        <authorList>
            <consortium name="The Broad Institute Genomics Platform"/>
            <consortium name="The Broad Institute Genome Sequencing Center for Infectious Disease"/>
            <person name="Earl A."/>
            <person name="Russ C."/>
            <person name="Gilmore M."/>
            <person name="Surin D."/>
            <person name="Walker B."/>
            <person name="Young S."/>
            <person name="Zeng Q."/>
            <person name="Gargeya S."/>
            <person name="Fitzgerald M."/>
            <person name="Haas B."/>
            <person name="Abouelleil A."/>
            <person name="Allen A.W."/>
            <person name="Alvarado L."/>
            <person name="Arachchi H.M."/>
            <person name="Berlin A.M."/>
            <person name="Chapman S.B."/>
            <person name="Gainer-Dewar J."/>
            <person name="Goldberg J."/>
            <person name="Griggs A."/>
            <person name="Gujja S."/>
            <person name="Hansen M."/>
            <person name="Howarth C."/>
            <person name="Imamovic A."/>
            <person name="Ireland A."/>
            <person name="Larimer J."/>
            <person name="McCowan C."/>
            <person name="Murphy C."/>
            <person name="Pearson M."/>
            <person name="Poon T.W."/>
            <person name="Priest M."/>
            <person name="Roberts A."/>
            <person name="Saif S."/>
            <person name="Shea T."/>
            <person name="Sisk P."/>
            <person name="Sykes S."/>
            <person name="Wortman J."/>
            <person name="Nusbaum C."/>
            <person name="Birren B."/>
        </authorList>
    </citation>
    <scope>NUCLEOTIDE SEQUENCE [LARGE SCALE GENOMIC DNA]</scope>
    <source>
        <strain evidence="2 4">ATCC BAA-350</strain>
    </source>
</reference>
<reference evidence="1 3" key="1">
    <citation type="submission" date="2013-02" db="EMBL/GenBank/DDBJ databases">
        <title>The Genome Sequence of Enterococcus gilvus ATCC BAA-350.</title>
        <authorList>
            <consortium name="The Broad Institute Genome Sequencing Platform"/>
            <consortium name="The Broad Institute Genome Sequencing Center for Infectious Disease"/>
            <person name="Earl A.M."/>
            <person name="Gilmore M.S."/>
            <person name="Lebreton F."/>
            <person name="Walker B."/>
            <person name="Young S.K."/>
            <person name="Zeng Q."/>
            <person name="Gargeya S."/>
            <person name="Fitzgerald M."/>
            <person name="Haas B."/>
            <person name="Abouelleil A."/>
            <person name="Alvarado L."/>
            <person name="Arachchi H.M."/>
            <person name="Berlin A.M."/>
            <person name="Chapman S.B."/>
            <person name="Dewar J."/>
            <person name="Goldberg J."/>
            <person name="Griggs A."/>
            <person name="Gujja S."/>
            <person name="Hansen M."/>
            <person name="Howarth C."/>
            <person name="Imamovic A."/>
            <person name="Larimer J."/>
            <person name="McCowan C."/>
            <person name="Murphy C."/>
            <person name="Neiman D."/>
            <person name="Pearson M."/>
            <person name="Priest M."/>
            <person name="Roberts A."/>
            <person name="Saif S."/>
            <person name="Shea T."/>
            <person name="Sisk P."/>
            <person name="Sykes S."/>
            <person name="Wortman J."/>
            <person name="Nusbaum C."/>
            <person name="Birren B."/>
        </authorList>
    </citation>
    <scope>NUCLEOTIDE SEQUENCE [LARGE SCALE GENOMIC DNA]</scope>
    <source>
        <strain evidence="1 3">ATCC BAA-350</strain>
    </source>
</reference>
<dbReference type="HOGENOM" id="CLU_2273043_0_0_9"/>
<name>R2X9U0_9ENTE</name>
<dbReference type="PATRIC" id="fig|1158614.3.peg.4100"/>
<gene>
    <name evidence="2" type="ORF">I592_03995</name>
    <name evidence="1" type="ORF">UKC_04120</name>
</gene>
<evidence type="ECO:0000313" key="4">
    <source>
        <dbReference type="Proteomes" id="UP000014160"/>
    </source>
</evidence>
<evidence type="ECO:0000313" key="1">
    <source>
        <dbReference type="EMBL" id="EOI51579.1"/>
    </source>
</evidence>
<dbReference type="Proteomes" id="UP000013750">
    <property type="component" value="Unassembled WGS sequence"/>
</dbReference>
<dbReference type="RefSeq" id="WP_010782433.1">
    <property type="nucleotide sequence ID" value="NZ_ASWH01000003.1"/>
</dbReference>
<dbReference type="EMBL" id="ASWH01000003">
    <property type="protein sequence ID" value="EOW78402.1"/>
    <property type="molecule type" value="Genomic_DNA"/>
</dbReference>
<protein>
    <submittedName>
        <fullName evidence="1">Uncharacterized protein</fullName>
    </submittedName>
</protein>
<dbReference type="Proteomes" id="UP000014160">
    <property type="component" value="Unassembled WGS sequence"/>
</dbReference>